<keyword evidence="2" id="KW-0813">Transport</keyword>
<organism evidence="11 12">
    <name type="scientific">Aphanomyces stellatus</name>
    <dbReference type="NCBI Taxonomy" id="120398"/>
    <lineage>
        <taxon>Eukaryota</taxon>
        <taxon>Sar</taxon>
        <taxon>Stramenopiles</taxon>
        <taxon>Oomycota</taxon>
        <taxon>Saprolegniomycetes</taxon>
        <taxon>Saprolegniales</taxon>
        <taxon>Verrucalvaceae</taxon>
        <taxon>Aphanomyces</taxon>
    </lineage>
</organism>
<keyword evidence="3 8" id="KW-0812">Transmembrane</keyword>
<dbReference type="PANTHER" id="PTHR31563">
    <property type="entry name" value="ION CHANNEL POLLUX-RELATED"/>
    <property type="match status" value="1"/>
</dbReference>
<feature type="compositionally biased region" description="Basic and acidic residues" evidence="7">
    <location>
        <begin position="749"/>
        <end position="758"/>
    </location>
</feature>
<gene>
    <name evidence="11" type="primary">Aste57867_16766</name>
    <name evidence="10" type="ORF">As57867_016709</name>
    <name evidence="11" type="ORF">ASTE57867_16766</name>
</gene>
<dbReference type="AlphaFoldDB" id="A0A485L826"/>
<dbReference type="InterPro" id="IPR044849">
    <property type="entry name" value="CASTOR/POLLUX/SYM8-like"/>
</dbReference>
<dbReference type="GO" id="GO:0006811">
    <property type="term" value="P:monoatomic ion transport"/>
    <property type="evidence" value="ECO:0007669"/>
    <property type="project" value="UniProtKB-KW"/>
</dbReference>
<dbReference type="EMBL" id="VJMH01005982">
    <property type="protein sequence ID" value="KAF0692098.1"/>
    <property type="molecule type" value="Genomic_DNA"/>
</dbReference>
<dbReference type="GO" id="GO:0012505">
    <property type="term" value="C:endomembrane system"/>
    <property type="evidence" value="ECO:0007669"/>
    <property type="project" value="UniProtKB-SubCell"/>
</dbReference>
<feature type="domain" description="CASTOR/POLLUX/SYM8 ion channel conserved" evidence="9">
    <location>
        <begin position="326"/>
        <end position="422"/>
    </location>
</feature>
<dbReference type="Pfam" id="PF06241">
    <property type="entry name" value="Castor_Poll_mid"/>
    <property type="match status" value="1"/>
</dbReference>
<feature type="transmembrane region" description="Helical" evidence="8">
    <location>
        <begin position="89"/>
        <end position="110"/>
    </location>
</feature>
<dbReference type="PANTHER" id="PTHR31563:SF10">
    <property type="entry name" value="ION CHANNEL POLLUX-RELATED"/>
    <property type="match status" value="1"/>
</dbReference>
<reference evidence="10" key="2">
    <citation type="submission" date="2019-06" db="EMBL/GenBank/DDBJ databases">
        <title>Genomics analysis of Aphanomyces spp. identifies a new class of oomycete effector associated with host adaptation.</title>
        <authorList>
            <person name="Gaulin E."/>
        </authorList>
    </citation>
    <scope>NUCLEOTIDE SEQUENCE</scope>
    <source>
        <strain evidence="10">CBS 578.67</strain>
    </source>
</reference>
<evidence type="ECO:0000256" key="3">
    <source>
        <dbReference type="ARBA" id="ARBA00022692"/>
    </source>
</evidence>
<evidence type="ECO:0000256" key="1">
    <source>
        <dbReference type="ARBA" id="ARBA00004127"/>
    </source>
</evidence>
<feature type="region of interest" description="Disordered" evidence="7">
    <location>
        <begin position="42"/>
        <end position="64"/>
    </location>
</feature>
<dbReference type="SUPFAM" id="SSF81324">
    <property type="entry name" value="Voltage-gated potassium channels"/>
    <property type="match status" value="1"/>
</dbReference>
<sequence length="826" mass="90824">MRRRSAASSSDNPAPVVGKLVGEAVDGSERITNVGNALIAKAPNDDAADKHEDDPSTPSITGPRQKLRQSLARFVYLIDSFISETKGQAILLVVLCVVMAFGFGPIVAAVDTVGYSNSVWRVWTYMTDTGTQNHAKTHPQMAVAFFLTLIGFFYFAVVVGFVVDSIREKMDQLKHGRTQVVEFNHSLILGWSDKSVPYIQEICNANESEGGGVVVVLAELDSELMALDIESNNLSLQGTRIVFRTGNPLLSADLNMVAAPTARSICVMSTDRDAGKSDANLLRIILAVNSLSELHGHVVADTSDIDNEPLLELVGGSILESLVSNDIMGRLLVMCSRSPGLAKVYDSLLGFSGNEFYFEEWPDCVGLPFGELAARFPDAIPLGVKDIKGKIHLAPPMLRPLAPGDALLVLAEDNDSYKPVTPLSIPQSNDATDKFASPPPILDPPAMPQKILICGWRRDIRDMLRLLNALSPPGTIVHLLNEVPADERNAMLRDDGLDVRALANITLVHTQGNPAVRRHVTQIQLHNFDAYMVVSDAARESDVLESDSHVLASVLMLRSVEIDQQKQRVQKLFGGGVAADLRARHQLTPCIAEMLDPRTQKTIEENPQIGHRSEFAQTNELTSRMLAMVSENRLVKHLLDELLSGRGASFDVVPATRYCQKDDHLSFYQLVKRAQVAGEIVCGYHEHKSLTPTVLNPTEKSVVRSWWHQMDLVILREGHRETKQMRAVCAAFWDALHRRECRNAVHSFVDEGGSKEGDETNPAADDGDGSGGWAGGHHRGGIRRRQALTKAESHKKLFHQSVHARIADLWAMTDDVEEVIARIDRL</sequence>
<feature type="compositionally biased region" description="Basic and acidic residues" evidence="7">
    <location>
        <begin position="43"/>
        <end position="54"/>
    </location>
</feature>
<dbReference type="OrthoDB" id="414047at2759"/>
<keyword evidence="12" id="KW-1185">Reference proteome</keyword>
<evidence type="ECO:0000256" key="8">
    <source>
        <dbReference type="SAM" id="Phobius"/>
    </source>
</evidence>
<evidence type="ECO:0000256" key="6">
    <source>
        <dbReference type="ARBA" id="ARBA00023136"/>
    </source>
</evidence>
<feature type="transmembrane region" description="Helical" evidence="8">
    <location>
        <begin position="141"/>
        <end position="163"/>
    </location>
</feature>
<proteinExistence type="predicted"/>
<dbReference type="Proteomes" id="UP000332933">
    <property type="component" value="Unassembled WGS sequence"/>
</dbReference>
<reference evidence="11 12" key="1">
    <citation type="submission" date="2019-03" db="EMBL/GenBank/DDBJ databases">
        <authorList>
            <person name="Gaulin E."/>
            <person name="Dumas B."/>
        </authorList>
    </citation>
    <scope>NUCLEOTIDE SEQUENCE [LARGE SCALE GENOMIC DNA]</scope>
    <source>
        <strain evidence="11">CBS 568.67</strain>
    </source>
</reference>
<comment type="subcellular location">
    <subcellularLocation>
        <location evidence="1">Endomembrane system</location>
        <topology evidence="1">Multi-pass membrane protein</topology>
    </subcellularLocation>
</comment>
<keyword evidence="5" id="KW-0406">Ion transport</keyword>
<evidence type="ECO:0000256" key="2">
    <source>
        <dbReference type="ARBA" id="ARBA00022448"/>
    </source>
</evidence>
<evidence type="ECO:0000313" key="11">
    <source>
        <dbReference type="EMBL" id="VFT93531.1"/>
    </source>
</evidence>
<dbReference type="Gene3D" id="3.40.50.720">
    <property type="entry name" value="NAD(P)-binding Rossmann-like Domain"/>
    <property type="match status" value="1"/>
</dbReference>
<evidence type="ECO:0000313" key="12">
    <source>
        <dbReference type="Proteomes" id="UP000332933"/>
    </source>
</evidence>
<protein>
    <submittedName>
        <fullName evidence="11">Aste57867_16766 protein</fullName>
    </submittedName>
</protein>
<keyword evidence="4 8" id="KW-1133">Transmembrane helix</keyword>
<accession>A0A485L826</accession>
<evidence type="ECO:0000313" key="10">
    <source>
        <dbReference type="EMBL" id="KAF0692098.1"/>
    </source>
</evidence>
<evidence type="ECO:0000259" key="9">
    <source>
        <dbReference type="Pfam" id="PF06241"/>
    </source>
</evidence>
<evidence type="ECO:0000256" key="7">
    <source>
        <dbReference type="SAM" id="MobiDB-lite"/>
    </source>
</evidence>
<name>A0A485L826_9STRA</name>
<dbReference type="EMBL" id="CAADRA010006003">
    <property type="protein sequence ID" value="VFT93531.1"/>
    <property type="molecule type" value="Genomic_DNA"/>
</dbReference>
<keyword evidence="6 8" id="KW-0472">Membrane</keyword>
<evidence type="ECO:0000256" key="4">
    <source>
        <dbReference type="ARBA" id="ARBA00022989"/>
    </source>
</evidence>
<evidence type="ECO:0000256" key="5">
    <source>
        <dbReference type="ARBA" id="ARBA00023065"/>
    </source>
</evidence>
<dbReference type="InterPro" id="IPR010420">
    <property type="entry name" value="CASTOR/POLLUX/SYM8_dom"/>
</dbReference>
<feature type="region of interest" description="Disordered" evidence="7">
    <location>
        <begin position="749"/>
        <end position="783"/>
    </location>
</feature>